<evidence type="ECO:0000259" key="8">
    <source>
        <dbReference type="Pfam" id="PF00892"/>
    </source>
</evidence>
<feature type="transmembrane region" description="Helical" evidence="7">
    <location>
        <begin position="68"/>
        <end position="87"/>
    </location>
</feature>
<dbReference type="InterPro" id="IPR050638">
    <property type="entry name" value="AA-Vitamin_Transporters"/>
</dbReference>
<evidence type="ECO:0000313" key="9">
    <source>
        <dbReference type="EMBL" id="PWJ78128.1"/>
    </source>
</evidence>
<feature type="transmembrane region" description="Helical" evidence="7">
    <location>
        <begin position="184"/>
        <end position="203"/>
    </location>
</feature>
<dbReference type="EMBL" id="QGGY01000002">
    <property type="protein sequence ID" value="PWJ78128.1"/>
    <property type="molecule type" value="Genomic_DNA"/>
</dbReference>
<dbReference type="InterPro" id="IPR037185">
    <property type="entry name" value="EmrE-like"/>
</dbReference>
<feature type="transmembrane region" description="Helical" evidence="7">
    <location>
        <begin position="131"/>
        <end position="148"/>
    </location>
</feature>
<evidence type="ECO:0000256" key="2">
    <source>
        <dbReference type="ARBA" id="ARBA00007362"/>
    </source>
</evidence>
<keyword evidence="3" id="KW-1003">Cell membrane</keyword>
<evidence type="ECO:0000256" key="3">
    <source>
        <dbReference type="ARBA" id="ARBA00022475"/>
    </source>
</evidence>
<evidence type="ECO:0000256" key="6">
    <source>
        <dbReference type="ARBA" id="ARBA00023136"/>
    </source>
</evidence>
<dbReference type="PANTHER" id="PTHR32322">
    <property type="entry name" value="INNER MEMBRANE TRANSPORTER"/>
    <property type="match status" value="1"/>
</dbReference>
<evidence type="ECO:0000256" key="5">
    <source>
        <dbReference type="ARBA" id="ARBA00022989"/>
    </source>
</evidence>
<feature type="domain" description="EamA" evidence="8">
    <location>
        <begin position="32"/>
        <end position="172"/>
    </location>
</feature>
<name>A0AB73T8A5_9FIRM</name>
<keyword evidence="10" id="KW-1185">Reference proteome</keyword>
<evidence type="ECO:0000256" key="7">
    <source>
        <dbReference type="SAM" id="Phobius"/>
    </source>
</evidence>
<dbReference type="RefSeq" id="WP_257497489.1">
    <property type="nucleotide sequence ID" value="NZ_JANKBI010000005.1"/>
</dbReference>
<feature type="transmembrane region" description="Helical" evidence="7">
    <location>
        <begin position="99"/>
        <end position="119"/>
    </location>
</feature>
<keyword evidence="5 7" id="KW-1133">Transmembrane helix</keyword>
<feature type="transmembrane region" description="Helical" evidence="7">
    <location>
        <begin position="160"/>
        <end position="178"/>
    </location>
</feature>
<proteinExistence type="inferred from homology"/>
<dbReference type="Proteomes" id="UP000245412">
    <property type="component" value="Unassembled WGS sequence"/>
</dbReference>
<feature type="transmembrane region" description="Helical" evidence="7">
    <location>
        <begin position="276"/>
        <end position="296"/>
    </location>
</feature>
<dbReference type="PANTHER" id="PTHR32322:SF18">
    <property type="entry name" value="S-ADENOSYLMETHIONINE_S-ADENOSYLHOMOCYSTEINE TRANSPORTER"/>
    <property type="match status" value="1"/>
</dbReference>
<sequence length="336" mass="35935">MKEKPERAGKKEGTGKKERTARMLTNPWVAGLLAVCCTALWGSAYPCVKSGYELFQIAGEDVSSKILFAGYRFFAAGIMTFIFSWISSGRVPAVKRGNIPGALGLGLVQTTLQYIFFYIGVANTTGVKGSIIGASSTFFTILLAHFLIKSEKIDMKKGLGCILGFSGVVLASFTAQGLDASFSIEGEGFLIISALSYAAASIWSKGLAKKEDPIVITAVQLLFGGAVLMILGFSFGGHIDVVVWSGAVLFLYMAFISSAAFSLWTLLLKYNPVGKVAIYGFMTPVFGVFMSALFLGESAWNMRNLAALLMVSAGIIVVNRDGKWNCTKNNDGKCTG</sequence>
<feature type="domain" description="EamA" evidence="8">
    <location>
        <begin position="186"/>
        <end position="319"/>
    </location>
</feature>
<protein>
    <submittedName>
        <fullName evidence="9">Drug/metabolite transporter (DMT)-like permease</fullName>
    </submittedName>
</protein>
<keyword evidence="4 7" id="KW-0812">Transmembrane</keyword>
<gene>
    <name evidence="9" type="ORF">C7383_102264</name>
</gene>
<keyword evidence="6 7" id="KW-0472">Membrane</keyword>
<feature type="transmembrane region" description="Helical" evidence="7">
    <location>
        <begin position="215"/>
        <end position="235"/>
    </location>
</feature>
<evidence type="ECO:0000313" key="10">
    <source>
        <dbReference type="Proteomes" id="UP000245412"/>
    </source>
</evidence>
<organism evidence="9 10">
    <name type="scientific">Murimonas intestini</name>
    <dbReference type="NCBI Taxonomy" id="1337051"/>
    <lineage>
        <taxon>Bacteria</taxon>
        <taxon>Bacillati</taxon>
        <taxon>Bacillota</taxon>
        <taxon>Clostridia</taxon>
        <taxon>Lachnospirales</taxon>
        <taxon>Lachnospiraceae</taxon>
        <taxon>Murimonas</taxon>
    </lineage>
</organism>
<comment type="caution">
    <text evidence="9">The sequence shown here is derived from an EMBL/GenBank/DDBJ whole genome shotgun (WGS) entry which is preliminary data.</text>
</comment>
<dbReference type="Pfam" id="PF00892">
    <property type="entry name" value="EamA"/>
    <property type="match status" value="2"/>
</dbReference>
<feature type="transmembrane region" description="Helical" evidence="7">
    <location>
        <begin position="241"/>
        <end position="264"/>
    </location>
</feature>
<comment type="subcellular location">
    <subcellularLocation>
        <location evidence="1">Cell membrane</location>
        <topology evidence="1">Multi-pass membrane protein</topology>
    </subcellularLocation>
</comment>
<accession>A0AB73T8A5</accession>
<reference evidence="9 10" key="1">
    <citation type="submission" date="2018-05" db="EMBL/GenBank/DDBJ databases">
        <authorList>
            <person name="Goeker M."/>
            <person name="Huntemann M."/>
            <person name="Clum A."/>
            <person name="Pillay M."/>
            <person name="Palaniappan K."/>
            <person name="Varghese N."/>
            <person name="Mikhailova N."/>
            <person name="Stamatis D."/>
            <person name="Reddy T."/>
            <person name="Daum C."/>
            <person name="Shapiro N."/>
            <person name="Ivanova N."/>
            <person name="Kyrpides N."/>
            <person name="Woyke T."/>
        </authorList>
    </citation>
    <scope>NUCLEOTIDE SEQUENCE [LARGE SCALE GENOMIC DNA]</scope>
    <source>
        <strain evidence="9 10">DSM 26524</strain>
    </source>
</reference>
<evidence type="ECO:0000256" key="1">
    <source>
        <dbReference type="ARBA" id="ARBA00004651"/>
    </source>
</evidence>
<dbReference type="AlphaFoldDB" id="A0AB73T8A5"/>
<dbReference type="InterPro" id="IPR000620">
    <property type="entry name" value="EamA_dom"/>
</dbReference>
<feature type="transmembrane region" description="Helical" evidence="7">
    <location>
        <begin position="302"/>
        <end position="319"/>
    </location>
</feature>
<dbReference type="GO" id="GO:0005886">
    <property type="term" value="C:plasma membrane"/>
    <property type="evidence" value="ECO:0007669"/>
    <property type="project" value="UniProtKB-SubCell"/>
</dbReference>
<dbReference type="SUPFAM" id="SSF103481">
    <property type="entry name" value="Multidrug resistance efflux transporter EmrE"/>
    <property type="match status" value="2"/>
</dbReference>
<evidence type="ECO:0000256" key="4">
    <source>
        <dbReference type="ARBA" id="ARBA00022692"/>
    </source>
</evidence>
<comment type="similarity">
    <text evidence="2">Belongs to the EamA transporter family.</text>
</comment>